<dbReference type="InterPro" id="IPR027417">
    <property type="entry name" value="P-loop_NTPase"/>
</dbReference>
<dbReference type="InterPro" id="IPR007696">
    <property type="entry name" value="DNA_mismatch_repair_MutS_core"/>
</dbReference>
<dbReference type="GO" id="GO:0004519">
    <property type="term" value="F:endonuclease activity"/>
    <property type="evidence" value="ECO:0007669"/>
    <property type="project" value="UniProtKB-UniRule"/>
</dbReference>
<dbReference type="InterPro" id="IPR045076">
    <property type="entry name" value="MutS"/>
</dbReference>
<dbReference type="SUPFAM" id="SSF48334">
    <property type="entry name" value="DNA repair protein MutS, domain III"/>
    <property type="match status" value="1"/>
</dbReference>
<evidence type="ECO:0000256" key="4">
    <source>
        <dbReference type="ARBA" id="ARBA00022840"/>
    </source>
</evidence>
<dbReference type="EMBL" id="JACPUR010000017">
    <property type="protein sequence ID" value="MBI3127477.1"/>
    <property type="molecule type" value="Genomic_DNA"/>
</dbReference>
<organism evidence="10 11">
    <name type="scientific">Tectimicrobiota bacterium</name>
    <dbReference type="NCBI Taxonomy" id="2528274"/>
    <lineage>
        <taxon>Bacteria</taxon>
        <taxon>Pseudomonadati</taxon>
        <taxon>Nitrospinota/Tectimicrobiota group</taxon>
        <taxon>Candidatus Tectimicrobiota</taxon>
    </lineage>
</organism>
<keyword evidence="6 7" id="KW-0238">DNA-binding</keyword>
<dbReference type="Proteomes" id="UP000782312">
    <property type="component" value="Unassembled WGS sequence"/>
</dbReference>
<feature type="domain" description="Smr" evidence="9">
    <location>
        <begin position="704"/>
        <end position="779"/>
    </location>
</feature>
<name>A0A932HY88_UNCTE</name>
<keyword evidence="4 7" id="KW-0067">ATP-binding</keyword>
<dbReference type="InterPro" id="IPR002625">
    <property type="entry name" value="Smr_dom"/>
</dbReference>
<keyword evidence="7" id="KW-0255">Endonuclease</keyword>
<keyword evidence="3 7" id="KW-0378">Hydrolase</keyword>
<keyword evidence="1 7" id="KW-0699">rRNA-binding</keyword>
<evidence type="ECO:0000256" key="7">
    <source>
        <dbReference type="HAMAP-Rule" id="MF_00092"/>
    </source>
</evidence>
<dbReference type="InterPro" id="IPR036187">
    <property type="entry name" value="DNA_mismatch_repair_MutS_sf"/>
</dbReference>
<dbReference type="PANTHER" id="PTHR48466">
    <property type="entry name" value="OS10G0509000 PROTEIN-RELATED"/>
    <property type="match status" value="1"/>
</dbReference>
<dbReference type="GO" id="GO:0072344">
    <property type="term" value="P:rescue of stalled ribosome"/>
    <property type="evidence" value="ECO:0007669"/>
    <property type="project" value="UniProtKB-UniRule"/>
</dbReference>
<dbReference type="GO" id="GO:0005524">
    <property type="term" value="F:ATP binding"/>
    <property type="evidence" value="ECO:0007669"/>
    <property type="project" value="UniProtKB-UniRule"/>
</dbReference>
<evidence type="ECO:0000256" key="2">
    <source>
        <dbReference type="ARBA" id="ARBA00022741"/>
    </source>
</evidence>
<evidence type="ECO:0000313" key="10">
    <source>
        <dbReference type="EMBL" id="MBI3127477.1"/>
    </source>
</evidence>
<evidence type="ECO:0000256" key="3">
    <source>
        <dbReference type="ARBA" id="ARBA00022801"/>
    </source>
</evidence>
<comment type="function">
    <text evidence="7">Acts as a ribosome collision sensor, splitting the ribosome into its 2 subunits. Detects stalled/collided 70S ribosomes which it binds and splits by an ATP-hydrolysis driven conformational change. Acts upstream of the ribosome quality control system (RQC), a ribosome-associated complex that mediates the extraction of incompletely synthesized nascent chains from stalled ribosomes and their subsequent degradation. Probably generates substrates for RQC.</text>
</comment>
<dbReference type="SMART" id="SM00463">
    <property type="entry name" value="SMR"/>
    <property type="match status" value="1"/>
</dbReference>
<accession>A0A932HY88</accession>
<dbReference type="HAMAP" id="MF_00092">
    <property type="entry name" value="MutS2"/>
    <property type="match status" value="1"/>
</dbReference>
<dbReference type="EC" id="3.1.-.-" evidence="7"/>
<dbReference type="GO" id="GO:0016887">
    <property type="term" value="F:ATP hydrolysis activity"/>
    <property type="evidence" value="ECO:0007669"/>
    <property type="project" value="InterPro"/>
</dbReference>
<dbReference type="Gene3D" id="3.30.1370.110">
    <property type="match status" value="1"/>
</dbReference>
<keyword evidence="8" id="KW-0175">Coiled coil</keyword>
<dbReference type="InterPro" id="IPR005747">
    <property type="entry name" value="MutS2"/>
</dbReference>
<dbReference type="SUPFAM" id="SSF160443">
    <property type="entry name" value="SMR domain-like"/>
    <property type="match status" value="1"/>
</dbReference>
<dbReference type="GO" id="GO:0045910">
    <property type="term" value="P:negative regulation of DNA recombination"/>
    <property type="evidence" value="ECO:0007669"/>
    <property type="project" value="InterPro"/>
</dbReference>
<feature type="coiled-coil region" evidence="8">
    <location>
        <begin position="521"/>
        <end position="595"/>
    </location>
</feature>
<keyword evidence="7" id="KW-0540">Nuclease</keyword>
<dbReference type="InterPro" id="IPR000432">
    <property type="entry name" value="DNA_mismatch_repair_MutS_C"/>
</dbReference>
<evidence type="ECO:0000313" key="11">
    <source>
        <dbReference type="Proteomes" id="UP000782312"/>
    </source>
</evidence>
<feature type="coiled-coil region" evidence="8">
    <location>
        <begin position="231"/>
        <end position="269"/>
    </location>
</feature>
<dbReference type="Pfam" id="PF01713">
    <property type="entry name" value="Smr"/>
    <property type="match status" value="1"/>
</dbReference>
<sequence length="781" mass="83526">MMDERTLQAIEFPRALALLARRCVSAPGKAAALALRPVGEPAEVRRLQEEAEEALRLLGEGLKLPLVPFEDSDSWLEDIRRRGGALEGERFLDILHLLGAGAEAARFLSERAGRLPRLQARMAGADLLFPLAAQIRRVLNERGEVRDEASPELAQARSALRSLRGQILRLLDRVMAEHLTAIQEALVVQRRERYVVPAKTSFRRSFEGVVQDRSASGETLFVEPLQAVPLNNELAEAREAERAEVERLLRELTAAVMASRRELADLSSRLAGLDLIWAKGLLAVEWKGIRPGESGRIVLRGARHPLLAAGAGAVPPGEVVPIDLEVGGGVRQLVITGPNTGGKTVALKTVGLFAALNQCGVPLPAGEGTELPLVRRLFADIGDEQDLQQNLSTFSGHMARIAGPVAGAGEGDLLLLDELGTGTDPAEGSAIGVAVLEHLAASGALAVATTHHDALKHYAYASPGAENAAVEFDPDTLAPTFRIRMGTSGPSNAMVVAERMGLPAGVLRRARTLAEEGPVRVDRLMARLGEEEERLRGLERALVAEEEALRAAEAAFETERTEAEARRRGEAESLLKELRREADALIAELREAEGPEAARRAARERIREMTERAEAGLPEPSVHRNGAPEVPLEVGAHVRLRMLGRVGVVQAVGSGGVLTLSVDGKTLRVPAEAVEPAPAGAAATGRAVVTHETSAESRDFSPELHLRGVRAADAIEVLEKYLDDAALLGVPSVRVVHGKGSGALAKIIAERLEGHPLVASFGPARPEQGGWGVTEIELARR</sequence>
<evidence type="ECO:0000256" key="8">
    <source>
        <dbReference type="SAM" id="Coils"/>
    </source>
</evidence>
<dbReference type="PANTHER" id="PTHR48466:SF2">
    <property type="entry name" value="OS10G0509000 PROTEIN"/>
    <property type="match status" value="1"/>
</dbReference>
<dbReference type="GO" id="GO:0019843">
    <property type="term" value="F:rRNA binding"/>
    <property type="evidence" value="ECO:0007669"/>
    <property type="project" value="UniProtKB-UniRule"/>
</dbReference>
<evidence type="ECO:0000256" key="1">
    <source>
        <dbReference type="ARBA" id="ARBA00022730"/>
    </source>
</evidence>
<dbReference type="GO" id="GO:0043023">
    <property type="term" value="F:ribosomal large subunit binding"/>
    <property type="evidence" value="ECO:0007669"/>
    <property type="project" value="UniProtKB-UniRule"/>
</dbReference>
<dbReference type="SMART" id="SM00533">
    <property type="entry name" value="MUTSd"/>
    <property type="match status" value="1"/>
</dbReference>
<dbReference type="GO" id="GO:0006298">
    <property type="term" value="P:mismatch repair"/>
    <property type="evidence" value="ECO:0007669"/>
    <property type="project" value="InterPro"/>
</dbReference>
<comment type="subunit">
    <text evidence="7">Homodimer. Binds to stalled ribosomes, contacting rRNA.</text>
</comment>
<dbReference type="GO" id="GO:0030983">
    <property type="term" value="F:mismatched DNA binding"/>
    <property type="evidence" value="ECO:0007669"/>
    <property type="project" value="InterPro"/>
</dbReference>
<dbReference type="Pfam" id="PF00488">
    <property type="entry name" value="MutS_V"/>
    <property type="match status" value="1"/>
</dbReference>
<reference evidence="10" key="1">
    <citation type="submission" date="2020-07" db="EMBL/GenBank/DDBJ databases">
        <title>Huge and variable diversity of episymbiotic CPR bacteria and DPANN archaea in groundwater ecosystems.</title>
        <authorList>
            <person name="He C.Y."/>
            <person name="Keren R."/>
            <person name="Whittaker M."/>
            <person name="Farag I.F."/>
            <person name="Doudna J."/>
            <person name="Cate J.H.D."/>
            <person name="Banfield J.F."/>
        </authorList>
    </citation>
    <scope>NUCLEOTIDE SEQUENCE</scope>
    <source>
        <strain evidence="10">NC_groundwater_763_Ag_S-0.2um_68_21</strain>
    </source>
</reference>
<evidence type="ECO:0000259" key="9">
    <source>
        <dbReference type="PROSITE" id="PS50828"/>
    </source>
</evidence>
<dbReference type="AlphaFoldDB" id="A0A932HY88"/>
<dbReference type="GO" id="GO:0140664">
    <property type="term" value="F:ATP-dependent DNA damage sensor activity"/>
    <property type="evidence" value="ECO:0007669"/>
    <property type="project" value="InterPro"/>
</dbReference>
<protein>
    <recommendedName>
        <fullName evidence="7">Endonuclease MutS2</fullName>
        <ecNumber evidence="7">3.1.-.-</ecNumber>
    </recommendedName>
    <alternativeName>
        <fullName evidence="7">Ribosome-associated protein quality control-upstream factor</fullName>
        <shortName evidence="7">RQC-upstream factor</shortName>
        <shortName evidence="7">RqcU</shortName>
        <ecNumber evidence="7">3.6.4.-</ecNumber>
    </alternativeName>
</protein>
<dbReference type="PIRSF" id="PIRSF005814">
    <property type="entry name" value="MutS_YshD"/>
    <property type="match status" value="1"/>
</dbReference>
<dbReference type="Gene3D" id="3.40.50.300">
    <property type="entry name" value="P-loop containing nucleotide triphosphate hydrolases"/>
    <property type="match status" value="1"/>
</dbReference>
<keyword evidence="5 7" id="KW-0694">RNA-binding</keyword>
<keyword evidence="2 7" id="KW-0547">Nucleotide-binding</keyword>
<evidence type="ECO:0000256" key="5">
    <source>
        <dbReference type="ARBA" id="ARBA00022884"/>
    </source>
</evidence>
<gene>
    <name evidence="7" type="primary">mutS2</name>
    <name evidence="7" type="synonym">rqcU</name>
    <name evidence="10" type="ORF">HYZ11_07725</name>
</gene>
<dbReference type="EC" id="3.6.4.-" evidence="7"/>
<dbReference type="InterPro" id="IPR036063">
    <property type="entry name" value="Smr_dom_sf"/>
</dbReference>
<dbReference type="SUPFAM" id="SSF52540">
    <property type="entry name" value="P-loop containing nucleoside triphosphate hydrolases"/>
    <property type="match status" value="1"/>
</dbReference>
<proteinExistence type="inferred from homology"/>
<comment type="similarity">
    <text evidence="7">Belongs to the DNA mismatch repair MutS family. MutS2 subfamily.</text>
</comment>
<dbReference type="SMART" id="SM00534">
    <property type="entry name" value="MUTSac"/>
    <property type="match status" value="1"/>
</dbReference>
<feature type="binding site" evidence="7">
    <location>
        <begin position="337"/>
        <end position="344"/>
    </location>
    <ligand>
        <name>ATP</name>
        <dbReference type="ChEBI" id="CHEBI:30616"/>
    </ligand>
</feature>
<comment type="function">
    <text evidence="7">Endonuclease that is involved in the suppression of homologous recombination and thus may have a key role in the control of bacterial genetic diversity.</text>
</comment>
<dbReference type="NCBIfam" id="TIGR01069">
    <property type="entry name" value="mutS2"/>
    <property type="match status" value="1"/>
</dbReference>
<dbReference type="PROSITE" id="PS50828">
    <property type="entry name" value="SMR"/>
    <property type="match status" value="1"/>
</dbReference>
<evidence type="ECO:0000256" key="6">
    <source>
        <dbReference type="ARBA" id="ARBA00023125"/>
    </source>
</evidence>
<comment type="caution">
    <text evidence="10">The sequence shown here is derived from an EMBL/GenBank/DDBJ whole genome shotgun (WGS) entry which is preliminary data.</text>
</comment>